<protein>
    <recommendedName>
        <fullName evidence="9">Transmembrane protein 126A</fullName>
    </recommendedName>
</protein>
<evidence type="ECO:0000256" key="5">
    <source>
        <dbReference type="ARBA" id="ARBA00023136"/>
    </source>
</evidence>
<dbReference type="GO" id="GO:0031966">
    <property type="term" value="C:mitochondrial membrane"/>
    <property type="evidence" value="ECO:0007669"/>
    <property type="project" value="UniProtKB-SubCell"/>
</dbReference>
<dbReference type="PANTHER" id="PTHR16296">
    <property type="entry name" value="UNCHARACTERIZED HYPOTHALAMUS PROTEIN HT007"/>
    <property type="match status" value="1"/>
</dbReference>
<evidence type="ECO:0008006" key="9">
    <source>
        <dbReference type="Google" id="ProtNLM"/>
    </source>
</evidence>
<accession>A0A182M6B7</accession>
<dbReference type="EnsemblMetazoa" id="ACUA010566-RA">
    <property type="protein sequence ID" value="ACUA010566-PA"/>
    <property type="gene ID" value="ACUA010566"/>
</dbReference>
<evidence type="ECO:0000313" key="8">
    <source>
        <dbReference type="Proteomes" id="UP000075883"/>
    </source>
</evidence>
<feature type="transmembrane region" description="Helical" evidence="6">
    <location>
        <begin position="84"/>
        <end position="106"/>
    </location>
</feature>
<keyword evidence="4" id="KW-0496">Mitochondrion</keyword>
<feature type="transmembrane region" description="Helical" evidence="6">
    <location>
        <begin position="118"/>
        <end position="141"/>
    </location>
</feature>
<evidence type="ECO:0000256" key="1">
    <source>
        <dbReference type="ARBA" id="ARBA00004225"/>
    </source>
</evidence>
<evidence type="ECO:0000256" key="3">
    <source>
        <dbReference type="ARBA" id="ARBA00022989"/>
    </source>
</evidence>
<dbReference type="VEuPathDB" id="VectorBase:ACUA010566"/>
<keyword evidence="2 6" id="KW-0812">Transmembrane</keyword>
<feature type="transmembrane region" description="Helical" evidence="6">
    <location>
        <begin position="161"/>
        <end position="183"/>
    </location>
</feature>
<evidence type="ECO:0000256" key="6">
    <source>
        <dbReference type="SAM" id="Phobius"/>
    </source>
</evidence>
<evidence type="ECO:0000256" key="4">
    <source>
        <dbReference type="ARBA" id="ARBA00023128"/>
    </source>
</evidence>
<dbReference type="Proteomes" id="UP000075883">
    <property type="component" value="Unassembled WGS sequence"/>
</dbReference>
<keyword evidence="3 6" id="KW-1133">Transmembrane helix</keyword>
<comment type="subcellular location">
    <subcellularLocation>
        <location evidence="1">Mitochondrion membrane</location>
        <topology evidence="1">Multi-pass membrane protein</topology>
    </subcellularLocation>
</comment>
<dbReference type="AlphaFoldDB" id="A0A182M6B7"/>
<reference evidence="8" key="1">
    <citation type="submission" date="2013-09" db="EMBL/GenBank/DDBJ databases">
        <title>The Genome Sequence of Anopheles culicifacies species A.</title>
        <authorList>
            <consortium name="The Broad Institute Genomics Platform"/>
            <person name="Neafsey D.E."/>
            <person name="Besansky N."/>
            <person name="Howell P."/>
            <person name="Walton C."/>
            <person name="Young S.K."/>
            <person name="Zeng Q."/>
            <person name="Gargeya S."/>
            <person name="Fitzgerald M."/>
            <person name="Haas B."/>
            <person name="Abouelleil A."/>
            <person name="Allen A.W."/>
            <person name="Alvarado L."/>
            <person name="Arachchi H.M."/>
            <person name="Berlin A.M."/>
            <person name="Chapman S.B."/>
            <person name="Gainer-Dewar J."/>
            <person name="Goldberg J."/>
            <person name="Griggs A."/>
            <person name="Gujja S."/>
            <person name="Hansen M."/>
            <person name="Howarth C."/>
            <person name="Imamovic A."/>
            <person name="Ireland A."/>
            <person name="Larimer J."/>
            <person name="McCowan C."/>
            <person name="Murphy C."/>
            <person name="Pearson M."/>
            <person name="Poon T.W."/>
            <person name="Priest M."/>
            <person name="Roberts A."/>
            <person name="Saif S."/>
            <person name="Shea T."/>
            <person name="Sisk P."/>
            <person name="Sykes S."/>
            <person name="Wortman J."/>
            <person name="Nusbaum C."/>
            <person name="Birren B."/>
        </authorList>
    </citation>
    <scope>NUCLEOTIDE SEQUENCE [LARGE SCALE GENOMIC DNA]</scope>
    <source>
        <strain evidence="8">A-37</strain>
    </source>
</reference>
<evidence type="ECO:0000313" key="7">
    <source>
        <dbReference type="EnsemblMetazoa" id="ACUA010566-PA"/>
    </source>
</evidence>
<organism evidence="7 8">
    <name type="scientific">Anopheles culicifacies</name>
    <dbReference type="NCBI Taxonomy" id="139723"/>
    <lineage>
        <taxon>Eukaryota</taxon>
        <taxon>Metazoa</taxon>
        <taxon>Ecdysozoa</taxon>
        <taxon>Arthropoda</taxon>
        <taxon>Hexapoda</taxon>
        <taxon>Insecta</taxon>
        <taxon>Pterygota</taxon>
        <taxon>Neoptera</taxon>
        <taxon>Endopterygota</taxon>
        <taxon>Diptera</taxon>
        <taxon>Nematocera</taxon>
        <taxon>Culicoidea</taxon>
        <taxon>Culicidae</taxon>
        <taxon>Anophelinae</taxon>
        <taxon>Anopheles</taxon>
        <taxon>culicifacies species complex</taxon>
    </lineage>
</organism>
<proteinExistence type="predicted"/>
<feature type="transmembrane region" description="Helical" evidence="6">
    <location>
        <begin position="212"/>
        <end position="230"/>
    </location>
</feature>
<name>A0A182M6B7_9DIPT</name>
<dbReference type="EMBL" id="AXCM01012018">
    <property type="status" value="NOT_ANNOTATED_CDS"/>
    <property type="molecule type" value="Genomic_DNA"/>
</dbReference>
<dbReference type="InterPro" id="IPR009801">
    <property type="entry name" value="TMEM126"/>
</dbReference>
<keyword evidence="8" id="KW-1185">Reference proteome</keyword>
<evidence type="ECO:0000256" key="2">
    <source>
        <dbReference type="ARBA" id="ARBA00022692"/>
    </source>
</evidence>
<dbReference type="PANTHER" id="PTHR16296:SF2">
    <property type="entry name" value="TRANSMEMBRANE PROTEIN 126A"/>
    <property type="match status" value="1"/>
</dbReference>
<keyword evidence="5 6" id="KW-0472">Membrane</keyword>
<sequence length="262" mass="29613">MVLLSQVFSDVLEHPNQNICGSAQQASAWTPYSVTGVFLVAMALLHKKVSEIPEDAVRLSEDDAIQYFLNLVKNWENKSEVWPIVYTPGILGGVTVFSGFYINNYYRRVLKLGNYGRFSSYLPAVALPAIMATVFHSAFVLPDVVLRKEPCPVCLQTRASAFQSAFSVAYPMMLVPLSSFMFATRHFTYRLPSITEKPKEVFKLYRKLSGPIMLPITMMLAFNVALTIFLTGKEIETVYKINFRLLQIERQIEQDGGFVDEP</sequence>
<dbReference type="GO" id="GO:0032981">
    <property type="term" value="P:mitochondrial respiratory chain complex I assembly"/>
    <property type="evidence" value="ECO:0007669"/>
    <property type="project" value="TreeGrafter"/>
</dbReference>
<dbReference type="Pfam" id="PF07114">
    <property type="entry name" value="TMEM126"/>
    <property type="match status" value="1"/>
</dbReference>
<reference evidence="7" key="2">
    <citation type="submission" date="2020-05" db="UniProtKB">
        <authorList>
            <consortium name="EnsemblMetazoa"/>
        </authorList>
    </citation>
    <scope>IDENTIFICATION</scope>
    <source>
        <strain evidence="7">A-37</strain>
    </source>
</reference>
<dbReference type="STRING" id="139723.A0A182M6B7"/>